<feature type="transmembrane region" description="Helical" evidence="6">
    <location>
        <begin position="253"/>
        <end position="272"/>
    </location>
</feature>
<dbReference type="VEuPathDB" id="VectorBase:ISCP_021557"/>
<dbReference type="PANTHER" id="PTHR24064">
    <property type="entry name" value="SOLUTE CARRIER FAMILY 22 MEMBER"/>
    <property type="match status" value="1"/>
</dbReference>
<evidence type="ECO:0000259" key="7">
    <source>
        <dbReference type="PROSITE" id="PS50850"/>
    </source>
</evidence>
<feature type="domain" description="Major facilitator superfamily (MFS) profile" evidence="7">
    <location>
        <begin position="1"/>
        <end position="342"/>
    </location>
</feature>
<evidence type="ECO:0000256" key="2">
    <source>
        <dbReference type="ARBA" id="ARBA00022692"/>
    </source>
</evidence>
<dbReference type="VEuPathDB" id="VectorBase:ISCW004583"/>
<protein>
    <submittedName>
        <fullName evidence="8">Putative sugar transporter</fullName>
    </submittedName>
</protein>
<feature type="transmembrane region" description="Helical" evidence="6">
    <location>
        <begin position="57"/>
        <end position="78"/>
    </location>
</feature>
<evidence type="ECO:0000256" key="3">
    <source>
        <dbReference type="ARBA" id="ARBA00022989"/>
    </source>
</evidence>
<evidence type="ECO:0000256" key="6">
    <source>
        <dbReference type="SAM" id="Phobius"/>
    </source>
</evidence>
<feature type="transmembrane region" description="Helical" evidence="6">
    <location>
        <begin position="26"/>
        <end position="45"/>
    </location>
</feature>
<dbReference type="GO" id="GO:0016020">
    <property type="term" value="C:membrane"/>
    <property type="evidence" value="ECO:0007669"/>
    <property type="project" value="UniProtKB-SubCell"/>
</dbReference>
<name>A0A4D5RGI9_IXOSC</name>
<feature type="transmembrane region" description="Helical" evidence="6">
    <location>
        <begin position="317"/>
        <end position="337"/>
    </location>
</feature>
<dbReference type="InterPro" id="IPR036259">
    <property type="entry name" value="MFS_trans_sf"/>
</dbReference>
<dbReference type="GO" id="GO:0022857">
    <property type="term" value="F:transmembrane transporter activity"/>
    <property type="evidence" value="ECO:0007669"/>
    <property type="project" value="InterPro"/>
</dbReference>
<evidence type="ECO:0000256" key="5">
    <source>
        <dbReference type="SAM" id="MobiDB-lite"/>
    </source>
</evidence>
<proteinExistence type="predicted"/>
<keyword evidence="8" id="KW-0762">Sugar transport</keyword>
<keyword evidence="2 6" id="KW-0812">Transmembrane</keyword>
<feature type="transmembrane region" description="Helical" evidence="6">
    <location>
        <begin position="229"/>
        <end position="247"/>
    </location>
</feature>
<keyword evidence="4 6" id="KW-0472">Membrane</keyword>
<evidence type="ECO:0000256" key="1">
    <source>
        <dbReference type="ARBA" id="ARBA00004141"/>
    </source>
</evidence>
<feature type="region of interest" description="Disordered" evidence="5">
    <location>
        <begin position="352"/>
        <end position="375"/>
    </location>
</feature>
<sequence>MGILLTAAASACAAFSNSVPMYYASRFVVAFGTTGFSDIVYTLVMETVSPRFRFMPTMTLGMGWTTGMVLLPWLAYLARDWRLTQLYATAPLALMLLVWCFVPESPRWLLATGKFLEARDVLAMFSKHSKAPAQAVDEIIDEAKRKRETALDIGRATILDLFSTRTWATTTTVFSLQLIVSSMLWYHLTVSSAGVGGSPYVNFTIAASSEYPVKAINVVLIKWCKRRRAIAGSFTLSGLVLLAVFFVPQDYAWTKLCLIIVGKVCTSVNGALFRVQLSETYPTVVRSVAMGFCLTVGRLGTVLAPFFNDLGDATLPWVPNVLAAVLALISACLVVFLPESFQKVLEDTFTKEDKRKTSGPPEETPDIYSIESSHI</sequence>
<evidence type="ECO:0000313" key="8">
    <source>
        <dbReference type="EMBL" id="MOY36066.1"/>
    </source>
</evidence>
<dbReference type="SUPFAM" id="SSF103473">
    <property type="entry name" value="MFS general substrate transporter"/>
    <property type="match status" value="1"/>
</dbReference>
<dbReference type="Pfam" id="PF00083">
    <property type="entry name" value="Sugar_tr"/>
    <property type="match status" value="1"/>
</dbReference>
<dbReference type="PROSITE" id="PS50850">
    <property type="entry name" value="MFS"/>
    <property type="match status" value="1"/>
</dbReference>
<dbReference type="EMBL" id="GHJT01002095">
    <property type="protein sequence ID" value="MOY36066.1"/>
    <property type="molecule type" value="Transcribed_RNA"/>
</dbReference>
<feature type="transmembrane region" description="Helical" evidence="6">
    <location>
        <begin position="284"/>
        <end position="305"/>
    </location>
</feature>
<dbReference type="OrthoDB" id="6510579at2759"/>
<dbReference type="VEuPathDB" id="VectorBase:ISCI004583"/>
<reference evidence="8" key="1">
    <citation type="submission" date="2019-04" db="EMBL/GenBank/DDBJ databases">
        <title>An insight into the mialome of Ixodes scapularis.</title>
        <authorList>
            <person name="Ribeiro J.M."/>
            <person name="Mather T.N."/>
            <person name="Karim S."/>
        </authorList>
    </citation>
    <scope>NUCLEOTIDE SEQUENCE</scope>
</reference>
<evidence type="ECO:0000256" key="4">
    <source>
        <dbReference type="ARBA" id="ARBA00023136"/>
    </source>
</evidence>
<organism evidence="8">
    <name type="scientific">Ixodes scapularis</name>
    <name type="common">Black-legged tick</name>
    <name type="synonym">Deer tick</name>
    <dbReference type="NCBI Taxonomy" id="6945"/>
    <lineage>
        <taxon>Eukaryota</taxon>
        <taxon>Metazoa</taxon>
        <taxon>Ecdysozoa</taxon>
        <taxon>Arthropoda</taxon>
        <taxon>Chelicerata</taxon>
        <taxon>Arachnida</taxon>
        <taxon>Acari</taxon>
        <taxon>Parasitiformes</taxon>
        <taxon>Ixodida</taxon>
        <taxon>Ixodoidea</taxon>
        <taxon>Ixodidae</taxon>
        <taxon>Ixodinae</taxon>
        <taxon>Ixodes</taxon>
    </lineage>
</organism>
<dbReference type="AlphaFoldDB" id="A0A4D5RGI9"/>
<keyword evidence="3 6" id="KW-1133">Transmembrane helix</keyword>
<accession>A0A4D5RGI9</accession>
<comment type="subcellular location">
    <subcellularLocation>
        <location evidence="1">Membrane</location>
        <topology evidence="1">Multi-pass membrane protein</topology>
    </subcellularLocation>
</comment>
<dbReference type="InterPro" id="IPR005828">
    <property type="entry name" value="MFS_sugar_transport-like"/>
</dbReference>
<dbReference type="Gene3D" id="1.20.1250.20">
    <property type="entry name" value="MFS general substrate transporter like domains"/>
    <property type="match status" value="1"/>
</dbReference>
<keyword evidence="8" id="KW-0813">Transport</keyword>
<dbReference type="InterPro" id="IPR020846">
    <property type="entry name" value="MFS_dom"/>
</dbReference>